<name>A0A4R5DK32_9BACT</name>
<keyword evidence="3" id="KW-1185">Reference proteome</keyword>
<accession>A0A4R5DK32</accession>
<keyword evidence="1" id="KW-0732">Signal</keyword>
<dbReference type="Gene3D" id="1.50.10.10">
    <property type="match status" value="1"/>
</dbReference>
<gene>
    <name evidence="2" type="ORF">E0F88_14985</name>
</gene>
<evidence type="ECO:0000313" key="3">
    <source>
        <dbReference type="Proteomes" id="UP000294850"/>
    </source>
</evidence>
<dbReference type="AlphaFoldDB" id="A0A4R5DK32"/>
<dbReference type="OrthoDB" id="1398488at2"/>
<dbReference type="InterPro" id="IPR012341">
    <property type="entry name" value="6hp_glycosidase-like_sf"/>
</dbReference>
<organism evidence="2 3">
    <name type="scientific">Dyadobacter psychrotolerans</name>
    <dbReference type="NCBI Taxonomy" id="2541721"/>
    <lineage>
        <taxon>Bacteria</taxon>
        <taxon>Pseudomonadati</taxon>
        <taxon>Bacteroidota</taxon>
        <taxon>Cytophagia</taxon>
        <taxon>Cytophagales</taxon>
        <taxon>Spirosomataceae</taxon>
        <taxon>Dyadobacter</taxon>
    </lineage>
</organism>
<evidence type="ECO:0000313" key="2">
    <source>
        <dbReference type="EMBL" id="TDE14502.1"/>
    </source>
</evidence>
<comment type="caution">
    <text evidence="2">The sequence shown here is derived from an EMBL/GenBank/DDBJ whole genome shotgun (WGS) entry which is preliminary data.</text>
</comment>
<evidence type="ECO:0000256" key="1">
    <source>
        <dbReference type="SAM" id="SignalP"/>
    </source>
</evidence>
<reference evidence="2 3" key="1">
    <citation type="submission" date="2019-03" db="EMBL/GenBank/DDBJ databases">
        <title>Dyadobacter AR-3-6 sp. nov., isolated from arctic soil.</title>
        <authorList>
            <person name="Chaudhary D.K."/>
        </authorList>
    </citation>
    <scope>NUCLEOTIDE SEQUENCE [LARGE SCALE GENOMIC DNA]</scope>
    <source>
        <strain evidence="2 3">AR-3-6</strain>
    </source>
</reference>
<proteinExistence type="predicted"/>
<feature type="signal peptide" evidence="1">
    <location>
        <begin position="1"/>
        <end position="21"/>
    </location>
</feature>
<dbReference type="GO" id="GO:0005975">
    <property type="term" value="P:carbohydrate metabolic process"/>
    <property type="evidence" value="ECO:0007669"/>
    <property type="project" value="InterPro"/>
</dbReference>
<evidence type="ECO:0008006" key="4">
    <source>
        <dbReference type="Google" id="ProtNLM"/>
    </source>
</evidence>
<protein>
    <recommendedName>
        <fullName evidence="4">Alpha-L-rhamnosidase six-hairpin glycosidase domain-containing protein</fullName>
    </recommendedName>
</protein>
<dbReference type="RefSeq" id="WP_131959086.1">
    <property type="nucleotide sequence ID" value="NZ_SMFL01000005.1"/>
</dbReference>
<dbReference type="SUPFAM" id="SSF48208">
    <property type="entry name" value="Six-hairpin glycosidases"/>
    <property type="match status" value="1"/>
</dbReference>
<dbReference type="InterPro" id="IPR008928">
    <property type="entry name" value="6-hairpin_glycosidase_sf"/>
</dbReference>
<feature type="chain" id="PRO_5020316657" description="Alpha-L-rhamnosidase six-hairpin glycosidase domain-containing protein" evidence="1">
    <location>
        <begin position="22"/>
        <end position="448"/>
    </location>
</feature>
<dbReference type="EMBL" id="SMFL01000005">
    <property type="protein sequence ID" value="TDE14502.1"/>
    <property type="molecule type" value="Genomic_DNA"/>
</dbReference>
<dbReference type="Proteomes" id="UP000294850">
    <property type="component" value="Unassembled WGS sequence"/>
</dbReference>
<sequence>MKFSKVHLTVLLLVSLQTAFCQTSAIISKEDFSFLEKMTRDVLDSSRVKPGQNMPATFGKNNTGGTLVRPGGRDTYPAFWIRDYAMSLETGFVTTAEQKHMLLLTASTQCDQTWITRGGSMVPFGAIADHIRVNDKLPVYYPGTYDYLDQGKKEFGMFPPYDDQFYFIQMAYYYIKSTGDIKITNSDINQKKLIDRLENAFCVQPSHAENDIVFTNDAFRGVDFGFRDAVDITGDLCYASLLKYTAAIQLAELFEKLKNAQKAIRYRKIAANIKTAIPSIFRNKNGMLRASTGKSDQEDVWATALAIHLKILEGTNAEKAASYLDRAYKTGTLAYKGSIRHVLTAEDFSKTTSWESSLAGINTYQNGAYWGTPTGWVANAIALVDMASAHQLVKEYITELRENDFRKGPQFNSPMECFFTNGYSRGPVYLTTVSCPYIALKTIVLHNK</sequence>